<evidence type="ECO:0000313" key="1">
    <source>
        <dbReference type="EMBL" id="OKS84572.1"/>
    </source>
</evidence>
<comment type="caution">
    <text evidence="1">The sequence shown here is derived from an EMBL/GenBank/DDBJ whole genome shotgun (WGS) entry which is preliminary data.</text>
</comment>
<evidence type="ECO:0000313" key="2">
    <source>
        <dbReference type="Proteomes" id="UP000186720"/>
    </source>
</evidence>
<proteinExistence type="predicted"/>
<protein>
    <recommendedName>
        <fullName evidence="3">CD-NTase-associated protein 12/Pycsar effector protein TIR domain-containing protein</fullName>
    </recommendedName>
</protein>
<sequence>MERTIFYSWQSDLPSPSNKNLILDALRNSAKNITEDNTVEVEPLVDRDTQGLPGSPDIAAAIFHKIEHSHVFVADISIINTNEGKRKTPNPNVLIELGYELKCLGYERIILIFNTAFGKLDDLPFDLKGKRTMVYHSAEKSENRSVDRKSLEQQLDGAIRTALAAIPAESTVVDSSPAVKLIEDHAPARLTMLKKELKEILVNLDSFAPPTLHKGGNLQLLKDALSHTETAVAHFANLAEVSVEVSDEEAVTTIFNWFGAVVEKFRRPEEYQGITNDGDYDYFRFLGHEMMVTLIAFLLRKKSYPSLKKLLVQPIPINYLAIEYGPAEIYFYNASEWTYLLKEESERLNIATAHGRILNQRHSEGLLAEVMPIKDFAAADFFLFLYFNITAPKTERYNFGWRPWSLPFLEQTPMFLKRAERPDEAQELADFFGLSSVEELRSQLKAETDHARQFFRNITLDLFLRYFRFENIGIK</sequence>
<dbReference type="STRING" id="1302689.RG47T_0004"/>
<accession>A0A1Q5ZS21</accession>
<reference evidence="1 2" key="1">
    <citation type="submission" date="2016-11" db="EMBL/GenBank/DDBJ databases">
        <title>Whole Genome Sequencing of Mucilaginibacter polytrichastri RG4-7(T) isolated from the moss sample.</title>
        <authorList>
            <person name="Li Y."/>
        </authorList>
    </citation>
    <scope>NUCLEOTIDE SEQUENCE [LARGE SCALE GENOMIC DNA]</scope>
    <source>
        <strain evidence="1 2">RG4-7</strain>
    </source>
</reference>
<evidence type="ECO:0008006" key="3">
    <source>
        <dbReference type="Google" id="ProtNLM"/>
    </source>
</evidence>
<gene>
    <name evidence="1" type="ORF">RG47T_0004</name>
</gene>
<dbReference type="RefSeq" id="WP_074487287.1">
    <property type="nucleotide sequence ID" value="NZ_FPAM01000008.1"/>
</dbReference>
<name>A0A1Q5ZS21_9SPHI</name>
<dbReference type="EMBL" id="MPPL01000001">
    <property type="protein sequence ID" value="OKS84572.1"/>
    <property type="molecule type" value="Genomic_DNA"/>
</dbReference>
<keyword evidence="2" id="KW-1185">Reference proteome</keyword>
<organism evidence="1 2">
    <name type="scientific">Mucilaginibacter polytrichastri</name>
    <dbReference type="NCBI Taxonomy" id="1302689"/>
    <lineage>
        <taxon>Bacteria</taxon>
        <taxon>Pseudomonadati</taxon>
        <taxon>Bacteroidota</taxon>
        <taxon>Sphingobacteriia</taxon>
        <taxon>Sphingobacteriales</taxon>
        <taxon>Sphingobacteriaceae</taxon>
        <taxon>Mucilaginibacter</taxon>
    </lineage>
</organism>
<dbReference type="OrthoDB" id="8910972at2"/>
<dbReference type="Proteomes" id="UP000186720">
    <property type="component" value="Unassembled WGS sequence"/>
</dbReference>
<dbReference type="AlphaFoldDB" id="A0A1Q5ZS21"/>